<dbReference type="RefSeq" id="WP_039476692.1">
    <property type="nucleotide sequence ID" value="NZ_JSYN01000015.1"/>
</dbReference>
<feature type="transmembrane region" description="Helical" evidence="1">
    <location>
        <begin position="215"/>
        <end position="232"/>
    </location>
</feature>
<feature type="transmembrane region" description="Helical" evidence="1">
    <location>
        <begin position="140"/>
        <end position="160"/>
    </location>
</feature>
<dbReference type="Proteomes" id="UP000031246">
    <property type="component" value="Unassembled WGS sequence"/>
</dbReference>
<feature type="transmembrane region" description="Helical" evidence="1">
    <location>
        <begin position="79"/>
        <end position="98"/>
    </location>
</feature>
<dbReference type="OrthoDB" id="235490at2"/>
<keyword evidence="1" id="KW-1133">Transmembrane helix</keyword>
<evidence type="ECO:0000313" key="2">
    <source>
        <dbReference type="EMBL" id="KIA93344.1"/>
    </source>
</evidence>
<protein>
    <submittedName>
        <fullName evidence="2">Uncharacterized protein</fullName>
    </submittedName>
</protein>
<gene>
    <name evidence="2" type="ORF">OC25_12970</name>
</gene>
<feature type="transmembrane region" description="Helical" evidence="1">
    <location>
        <begin position="276"/>
        <end position="294"/>
    </location>
</feature>
<evidence type="ECO:0000313" key="3">
    <source>
        <dbReference type="Proteomes" id="UP000031246"/>
    </source>
</evidence>
<feature type="transmembrane region" description="Helical" evidence="1">
    <location>
        <begin position="104"/>
        <end position="119"/>
    </location>
</feature>
<reference evidence="2 3" key="1">
    <citation type="submission" date="2014-10" db="EMBL/GenBank/DDBJ databases">
        <title>Pedobacter Kyungheensis.</title>
        <authorList>
            <person name="Anderson B.M."/>
            <person name="Newman J.D."/>
        </authorList>
    </citation>
    <scope>NUCLEOTIDE SEQUENCE [LARGE SCALE GENOMIC DNA]</scope>
    <source>
        <strain evidence="2 3">KACC 16221</strain>
    </source>
</reference>
<evidence type="ECO:0000256" key="1">
    <source>
        <dbReference type="SAM" id="Phobius"/>
    </source>
</evidence>
<feature type="transmembrane region" description="Helical" evidence="1">
    <location>
        <begin position="180"/>
        <end position="203"/>
    </location>
</feature>
<dbReference type="AlphaFoldDB" id="A0A0C1FZS7"/>
<keyword evidence="1" id="KW-0472">Membrane</keyword>
<sequence length="354" mass="41228">MSHPNPNQPWLNSRISDVVFILSPPFFALLLVLLFPSQFQNAAGVPLAYWVFLIVFIDVAHVYSTLYRTYFNPGNFKKQYTLLIAIPLACYIAGVMVYHFDALWFWRILAYLAVYHFIRQQYGFMRLYSRNEQASRAGQLIDKVAIYTATLYPLLFWHLSTARHFNWFIAGDFFSFKNDALLKISALIYIAIIALYLVKEILVVIKQRWINIPRNLLVAGTFLSWYFGIVYFNGDMAFTTLNVVSHGIPYMALIWFFEKKKLDRNPVKSKIMALSFGKWGIFYFLLILILFAYLEEGLWDGLVWKEHQAVFKPFSTLPQITSSELLSLLVPLLALPQATHYVLDGFIWKAKNKF</sequence>
<feature type="transmembrane region" description="Helical" evidence="1">
    <location>
        <begin position="18"/>
        <end position="35"/>
    </location>
</feature>
<comment type="caution">
    <text evidence="2">The sequence shown here is derived from an EMBL/GenBank/DDBJ whole genome shotgun (WGS) entry which is preliminary data.</text>
</comment>
<keyword evidence="1" id="KW-0812">Transmembrane</keyword>
<accession>A0A0C1FZS7</accession>
<name>A0A0C1FZS7_9SPHI</name>
<organism evidence="2 3">
    <name type="scientific">Pedobacter kyungheensis</name>
    <dbReference type="NCBI Taxonomy" id="1069985"/>
    <lineage>
        <taxon>Bacteria</taxon>
        <taxon>Pseudomonadati</taxon>
        <taxon>Bacteroidota</taxon>
        <taxon>Sphingobacteriia</taxon>
        <taxon>Sphingobacteriales</taxon>
        <taxon>Sphingobacteriaceae</taxon>
        <taxon>Pedobacter</taxon>
    </lineage>
</organism>
<feature type="transmembrane region" description="Helical" evidence="1">
    <location>
        <begin position="238"/>
        <end position="256"/>
    </location>
</feature>
<keyword evidence="3" id="KW-1185">Reference proteome</keyword>
<dbReference type="EMBL" id="JSYN01000015">
    <property type="protein sequence ID" value="KIA93344.1"/>
    <property type="molecule type" value="Genomic_DNA"/>
</dbReference>
<proteinExistence type="predicted"/>
<feature type="transmembrane region" description="Helical" evidence="1">
    <location>
        <begin position="47"/>
        <end position="67"/>
    </location>
</feature>